<comment type="similarity">
    <text evidence="1 5">Belongs to the universal ribosomal protein uS2 family.</text>
</comment>
<sequence length="251" mass="29040">MAEIVVKDILDAGVHYGHRSSRWNPKMRPYIYGRRNQIHIIDIKETIRGLIRARKYLLKVAAQGGLILFVGTKRQAAASIEELAAECRMPYCTERWLGGTLTNFRTIRTRLKRLEELEKIRESDEIRNYSKKMQSTLNREYQKIYRNLNGMREMNRLPECLVIVDPSKEKNAVHEARLLGIKVVALIDTDSDPDMVDLPIPGNDDSLRSIRLVMQHLSDAIKQGRSLRPDEGRRKEDPTEETYKAVPSIRD</sequence>
<evidence type="ECO:0000313" key="8">
    <source>
        <dbReference type="Proteomes" id="UP000321083"/>
    </source>
</evidence>
<dbReference type="PANTHER" id="PTHR12534:SF0">
    <property type="entry name" value="SMALL RIBOSOMAL SUBUNIT PROTEIN US2M"/>
    <property type="match status" value="1"/>
</dbReference>
<dbReference type="PRINTS" id="PR00395">
    <property type="entry name" value="RIBOSOMALS2"/>
</dbReference>
<accession>A0A5C6MDP8</accession>
<dbReference type="Proteomes" id="UP000321083">
    <property type="component" value="Unassembled WGS sequence"/>
</dbReference>
<dbReference type="Gene3D" id="1.10.287.610">
    <property type="entry name" value="Helix hairpin bin"/>
    <property type="match status" value="1"/>
</dbReference>
<dbReference type="SUPFAM" id="SSF52313">
    <property type="entry name" value="Ribosomal protein S2"/>
    <property type="match status" value="1"/>
</dbReference>
<dbReference type="AlphaFoldDB" id="A0A5C6MDP8"/>
<feature type="region of interest" description="Disordered" evidence="6">
    <location>
        <begin position="222"/>
        <end position="251"/>
    </location>
</feature>
<protein>
    <recommendedName>
        <fullName evidence="4 5">Small ribosomal subunit protein uS2</fullName>
    </recommendedName>
</protein>
<evidence type="ECO:0000256" key="2">
    <source>
        <dbReference type="ARBA" id="ARBA00022980"/>
    </source>
</evidence>
<evidence type="ECO:0000256" key="5">
    <source>
        <dbReference type="HAMAP-Rule" id="MF_00291"/>
    </source>
</evidence>
<dbReference type="GO" id="GO:0022627">
    <property type="term" value="C:cytosolic small ribosomal subunit"/>
    <property type="evidence" value="ECO:0007669"/>
    <property type="project" value="TreeGrafter"/>
</dbReference>
<dbReference type="CDD" id="cd01425">
    <property type="entry name" value="RPS2"/>
    <property type="match status" value="1"/>
</dbReference>
<keyword evidence="2 5" id="KW-0689">Ribosomal protein</keyword>
<reference evidence="7 8" key="1">
    <citation type="submission" date="2019-08" db="EMBL/GenBank/DDBJ databases">
        <title>100 year-old enigma solved: identification of Planctomyces bekefii, the type genus and species of the phylum Planctomycetes.</title>
        <authorList>
            <person name="Svetlana D.N."/>
            <person name="Overmann J."/>
        </authorList>
    </citation>
    <scope>NUCLEOTIDE SEQUENCE [LARGE SCALE GENOMIC DNA]</scope>
    <source>
        <strain evidence="7">Phe10_nw2017</strain>
    </source>
</reference>
<dbReference type="EMBL" id="SRHE01000011">
    <property type="protein sequence ID" value="TWW12457.1"/>
    <property type="molecule type" value="Genomic_DNA"/>
</dbReference>
<proteinExistence type="inferred from homology"/>
<evidence type="ECO:0000256" key="3">
    <source>
        <dbReference type="ARBA" id="ARBA00023274"/>
    </source>
</evidence>
<dbReference type="InterPro" id="IPR023591">
    <property type="entry name" value="Ribosomal_uS2_flav_dom_sf"/>
</dbReference>
<evidence type="ECO:0000256" key="6">
    <source>
        <dbReference type="SAM" id="MobiDB-lite"/>
    </source>
</evidence>
<keyword evidence="8" id="KW-1185">Reference proteome</keyword>
<evidence type="ECO:0000313" key="7">
    <source>
        <dbReference type="EMBL" id="TWW12457.1"/>
    </source>
</evidence>
<comment type="caution">
    <text evidence="7">The sequence shown here is derived from an EMBL/GenBank/DDBJ whole genome shotgun (WGS) entry which is preliminary data.</text>
</comment>
<dbReference type="NCBIfam" id="TIGR01011">
    <property type="entry name" value="rpsB_bact"/>
    <property type="match status" value="1"/>
</dbReference>
<evidence type="ECO:0000256" key="4">
    <source>
        <dbReference type="ARBA" id="ARBA00035256"/>
    </source>
</evidence>
<reference evidence="7 8" key="2">
    <citation type="submission" date="2019-08" db="EMBL/GenBank/DDBJ databases">
        <authorList>
            <person name="Henke P."/>
        </authorList>
    </citation>
    <scope>NUCLEOTIDE SEQUENCE [LARGE SCALE GENOMIC DNA]</scope>
    <source>
        <strain evidence="7">Phe10_nw2017</strain>
    </source>
</reference>
<name>A0A5C6MDP8_9PLAN</name>
<evidence type="ECO:0000256" key="1">
    <source>
        <dbReference type="ARBA" id="ARBA00006242"/>
    </source>
</evidence>
<dbReference type="GO" id="GO:0003735">
    <property type="term" value="F:structural constituent of ribosome"/>
    <property type="evidence" value="ECO:0007669"/>
    <property type="project" value="InterPro"/>
</dbReference>
<feature type="compositionally biased region" description="Basic and acidic residues" evidence="6">
    <location>
        <begin position="227"/>
        <end position="251"/>
    </location>
</feature>
<dbReference type="Gene3D" id="3.40.50.10490">
    <property type="entry name" value="Glucose-6-phosphate isomerase like protein, domain 1"/>
    <property type="match status" value="1"/>
</dbReference>
<organism evidence="7 8">
    <name type="scientific">Planctomyces bekefii</name>
    <dbReference type="NCBI Taxonomy" id="1653850"/>
    <lineage>
        <taxon>Bacteria</taxon>
        <taxon>Pseudomonadati</taxon>
        <taxon>Planctomycetota</taxon>
        <taxon>Planctomycetia</taxon>
        <taxon>Planctomycetales</taxon>
        <taxon>Planctomycetaceae</taxon>
        <taxon>Planctomyces</taxon>
    </lineage>
</organism>
<gene>
    <name evidence="5 7" type="primary">rpsB</name>
    <name evidence="7" type="ORF">E3A20_01370</name>
</gene>
<keyword evidence="3 5" id="KW-0687">Ribonucleoprotein</keyword>
<dbReference type="Pfam" id="PF00318">
    <property type="entry name" value="Ribosomal_S2"/>
    <property type="match status" value="1"/>
</dbReference>
<dbReference type="InterPro" id="IPR001865">
    <property type="entry name" value="Ribosomal_uS2"/>
</dbReference>
<dbReference type="HAMAP" id="MF_00291_B">
    <property type="entry name" value="Ribosomal_uS2_B"/>
    <property type="match status" value="1"/>
</dbReference>
<dbReference type="PANTHER" id="PTHR12534">
    <property type="entry name" value="30S RIBOSOMAL PROTEIN S2 PROKARYOTIC AND ORGANELLAR"/>
    <property type="match status" value="1"/>
</dbReference>
<dbReference type="GO" id="GO:0006412">
    <property type="term" value="P:translation"/>
    <property type="evidence" value="ECO:0007669"/>
    <property type="project" value="UniProtKB-UniRule"/>
</dbReference>
<dbReference type="InterPro" id="IPR005706">
    <property type="entry name" value="Ribosomal_uS2_bac/mit/plastid"/>
</dbReference>